<protein>
    <submittedName>
        <fullName evidence="2">CAP domain-containing protein</fullName>
    </submittedName>
</protein>
<proteinExistence type="predicted"/>
<sequence>MYRSLASGEARVDAVAAQEMISLYRRNNGLGALTLDDGLQRVAEAQARDMARSGDLSARGALSGRLAAAGVKASAAEENVSAGYHTLAEAFSGWRDSKPHNARMLDRRVTRMGLATAYAPGAKYKVYWALVLAD</sequence>
<dbReference type="EMBL" id="JAZHYN010000040">
    <property type="protein sequence ID" value="MEF3367399.1"/>
    <property type="molecule type" value="Genomic_DNA"/>
</dbReference>
<reference evidence="2 3" key="1">
    <citation type="submission" date="2024-02" db="EMBL/GenBank/DDBJ databases">
        <authorList>
            <person name="Grouzdev D."/>
        </authorList>
    </citation>
    <scope>NUCLEOTIDE SEQUENCE [LARGE SCALE GENOMIC DNA]</scope>
    <source>
        <strain evidence="2 3">9N</strain>
    </source>
</reference>
<dbReference type="RefSeq" id="WP_332082445.1">
    <property type="nucleotide sequence ID" value="NZ_JAZHYN010000040.1"/>
</dbReference>
<evidence type="ECO:0000313" key="3">
    <source>
        <dbReference type="Proteomes" id="UP001350748"/>
    </source>
</evidence>
<dbReference type="Gene3D" id="3.40.33.10">
    <property type="entry name" value="CAP"/>
    <property type="match status" value="1"/>
</dbReference>
<dbReference type="CDD" id="cd05379">
    <property type="entry name" value="CAP_bacterial"/>
    <property type="match status" value="1"/>
</dbReference>
<feature type="domain" description="SCP" evidence="1">
    <location>
        <begin position="20"/>
        <end position="129"/>
    </location>
</feature>
<dbReference type="Pfam" id="PF00188">
    <property type="entry name" value="CAP"/>
    <property type="match status" value="1"/>
</dbReference>
<dbReference type="SUPFAM" id="SSF55797">
    <property type="entry name" value="PR-1-like"/>
    <property type="match status" value="1"/>
</dbReference>
<dbReference type="InterPro" id="IPR035940">
    <property type="entry name" value="CAP_sf"/>
</dbReference>
<dbReference type="Proteomes" id="UP001350748">
    <property type="component" value="Unassembled WGS sequence"/>
</dbReference>
<evidence type="ECO:0000313" key="2">
    <source>
        <dbReference type="EMBL" id="MEF3367399.1"/>
    </source>
</evidence>
<gene>
    <name evidence="2" type="ORF">V3H18_12715</name>
</gene>
<name>A0ABU7XJ60_9HYPH</name>
<evidence type="ECO:0000259" key="1">
    <source>
        <dbReference type="Pfam" id="PF00188"/>
    </source>
</evidence>
<organism evidence="2 3">
    <name type="scientific">Methylocystis borbori</name>
    <dbReference type="NCBI Taxonomy" id="3118750"/>
    <lineage>
        <taxon>Bacteria</taxon>
        <taxon>Pseudomonadati</taxon>
        <taxon>Pseudomonadota</taxon>
        <taxon>Alphaproteobacteria</taxon>
        <taxon>Hyphomicrobiales</taxon>
        <taxon>Methylocystaceae</taxon>
        <taxon>Methylocystis</taxon>
    </lineage>
</organism>
<dbReference type="PANTHER" id="PTHR31157">
    <property type="entry name" value="SCP DOMAIN-CONTAINING PROTEIN"/>
    <property type="match status" value="1"/>
</dbReference>
<comment type="caution">
    <text evidence="2">The sequence shown here is derived from an EMBL/GenBank/DDBJ whole genome shotgun (WGS) entry which is preliminary data.</text>
</comment>
<accession>A0ABU7XJ60</accession>
<dbReference type="PANTHER" id="PTHR31157:SF1">
    <property type="entry name" value="SCP DOMAIN-CONTAINING PROTEIN"/>
    <property type="match status" value="1"/>
</dbReference>
<dbReference type="InterPro" id="IPR014044">
    <property type="entry name" value="CAP_dom"/>
</dbReference>
<keyword evidence="3" id="KW-1185">Reference proteome</keyword>